<evidence type="ECO:0000259" key="2">
    <source>
        <dbReference type="SMART" id="SM00867"/>
    </source>
</evidence>
<evidence type="ECO:0000313" key="4">
    <source>
        <dbReference type="Proteomes" id="UP000295705"/>
    </source>
</evidence>
<dbReference type="InterPro" id="IPR036761">
    <property type="entry name" value="TTHA0802/YceI-like_sf"/>
</dbReference>
<dbReference type="SUPFAM" id="SSF49452">
    <property type="entry name" value="Starch-binding domain-like"/>
    <property type="match status" value="1"/>
</dbReference>
<sequence length="279" mass="29160">MSAGESTSSLTDTSRGRGWVRGAAVTSDGWPVPFAVVTVIDAAGAQIGGTSVGGDGTFLVEDLPEGPATVITSAVGHTPAARPLAGSGDIGRVVLTRSGALSLPAPGRWDIDPVHSRIAASAFHLGITKVHGRLRSFTGAIEMGADLAGTRVHAAIDPASVDTDDDTRDAHLRAGDFLDVVAFPRIDFTSTVITGHTPDHWTMSGDLVLKGVRNTVDLDVVYHGAGPDLWGGERAGFYATTQLSRDDFDIRWNQSVIAGIFAVGRTLRIEIDIEAVRAA</sequence>
<dbReference type="EMBL" id="SNYO01000002">
    <property type="protein sequence ID" value="TDQ62936.1"/>
    <property type="molecule type" value="Genomic_DNA"/>
</dbReference>
<dbReference type="RefSeq" id="WP_243741572.1">
    <property type="nucleotide sequence ID" value="NZ_BAABHR010000053.1"/>
</dbReference>
<dbReference type="Pfam" id="PF04264">
    <property type="entry name" value="YceI"/>
    <property type="match status" value="1"/>
</dbReference>
<comment type="caution">
    <text evidence="3">The sequence shown here is derived from an EMBL/GenBank/DDBJ whole genome shotgun (WGS) entry which is preliminary data.</text>
</comment>
<organism evidence="3 4">
    <name type="scientific">Actinomycetospora succinea</name>
    <dbReference type="NCBI Taxonomy" id="663603"/>
    <lineage>
        <taxon>Bacteria</taxon>
        <taxon>Bacillati</taxon>
        <taxon>Actinomycetota</taxon>
        <taxon>Actinomycetes</taxon>
        <taxon>Pseudonocardiales</taxon>
        <taxon>Pseudonocardiaceae</taxon>
        <taxon>Actinomycetospora</taxon>
    </lineage>
</organism>
<evidence type="ECO:0000256" key="1">
    <source>
        <dbReference type="ARBA" id="ARBA00008812"/>
    </source>
</evidence>
<evidence type="ECO:0000313" key="3">
    <source>
        <dbReference type="EMBL" id="TDQ62936.1"/>
    </source>
</evidence>
<dbReference type="InterPro" id="IPR007372">
    <property type="entry name" value="Lipid/polyisoprenoid-bd_YceI"/>
</dbReference>
<name>A0A4R6VJC8_9PSEU</name>
<dbReference type="AlphaFoldDB" id="A0A4R6VJC8"/>
<comment type="similarity">
    <text evidence="1">Belongs to the UPF0312 family.</text>
</comment>
<dbReference type="Proteomes" id="UP000295705">
    <property type="component" value="Unassembled WGS sequence"/>
</dbReference>
<dbReference type="SUPFAM" id="SSF101874">
    <property type="entry name" value="YceI-like"/>
    <property type="match status" value="1"/>
</dbReference>
<dbReference type="SMART" id="SM00867">
    <property type="entry name" value="YceI"/>
    <property type="match status" value="1"/>
</dbReference>
<accession>A0A4R6VJC8</accession>
<keyword evidence="4" id="KW-1185">Reference proteome</keyword>
<protein>
    <submittedName>
        <fullName evidence="3">Polyisoprenoid-binding protein YceI</fullName>
    </submittedName>
</protein>
<proteinExistence type="inferred from homology"/>
<dbReference type="GO" id="GO:0030246">
    <property type="term" value="F:carbohydrate binding"/>
    <property type="evidence" value="ECO:0007669"/>
    <property type="project" value="InterPro"/>
</dbReference>
<dbReference type="Gene3D" id="2.40.128.110">
    <property type="entry name" value="Lipid/polyisoprenoid-binding, YceI-like"/>
    <property type="match status" value="1"/>
</dbReference>
<feature type="domain" description="Lipid/polyisoprenoid-binding YceI-like" evidence="2">
    <location>
        <begin position="108"/>
        <end position="276"/>
    </location>
</feature>
<gene>
    <name evidence="3" type="ORF">EV188_102593</name>
</gene>
<dbReference type="PANTHER" id="PTHR34406">
    <property type="entry name" value="PROTEIN YCEI"/>
    <property type="match status" value="1"/>
</dbReference>
<dbReference type="PANTHER" id="PTHR34406:SF1">
    <property type="entry name" value="PROTEIN YCEI"/>
    <property type="match status" value="1"/>
</dbReference>
<reference evidence="3 4" key="1">
    <citation type="submission" date="2019-03" db="EMBL/GenBank/DDBJ databases">
        <title>Genomic Encyclopedia of Type Strains, Phase IV (KMG-IV): sequencing the most valuable type-strain genomes for metagenomic binning, comparative biology and taxonomic classification.</title>
        <authorList>
            <person name="Goeker M."/>
        </authorList>
    </citation>
    <scope>NUCLEOTIDE SEQUENCE [LARGE SCALE GENOMIC DNA]</scope>
    <source>
        <strain evidence="3 4">DSM 45775</strain>
    </source>
</reference>
<dbReference type="InterPro" id="IPR013784">
    <property type="entry name" value="Carb-bd-like_fold"/>
</dbReference>